<protein>
    <submittedName>
        <fullName evidence="1">Epoxyqueuosine reductase</fullName>
    </submittedName>
</protein>
<reference evidence="1 2" key="1">
    <citation type="submission" date="2020-02" db="EMBL/GenBank/DDBJ databases">
        <authorList>
            <person name="Kim Y.B."/>
            <person name="Roh S.W."/>
        </authorList>
    </citation>
    <scope>NUCLEOTIDE SEQUENCE [LARGE SCALE GENOMIC DNA]</scope>
    <source>
        <strain evidence="1 2">DSM 103574</strain>
    </source>
</reference>
<dbReference type="Proteomes" id="UP000466848">
    <property type="component" value="Chromosome"/>
</dbReference>
<accession>A0A858BSD9</accession>
<evidence type="ECO:0000313" key="1">
    <source>
        <dbReference type="EMBL" id="QIB68823.1"/>
    </source>
</evidence>
<sequence length="267" mass="30070">MKEKITHMIQDFVQSHGERDEIRTKWGEPLVGFAAADHAYVLRLKEVVAEHHRMPKDVLPDASIVVSYFVPFTRELAKTNQTLGALASQEWALAYEETNAMFIQLNRYLIEEMEKIGYKAGTSPEALTFDQEQLKSNWSQRHFARAAGLGTFGINNMLITKKGCCGRYNSVVTNLDVAPDQPLEEDYCLYKKNGGCKVCLTHCPTQALTVESFNRYKCHEVLKENARKYNQFGSSYTDETGTLSNSLGSEVCGKCVVGLPCSFFKLI</sequence>
<organism evidence="1 2">
    <name type="scientific">Aminipila butyrica</name>
    <dbReference type="NCBI Taxonomy" id="433296"/>
    <lineage>
        <taxon>Bacteria</taxon>
        <taxon>Bacillati</taxon>
        <taxon>Bacillota</taxon>
        <taxon>Clostridia</taxon>
        <taxon>Peptostreptococcales</taxon>
        <taxon>Anaerovoracaceae</taxon>
        <taxon>Aminipila</taxon>
    </lineage>
</organism>
<dbReference type="EMBL" id="CP048649">
    <property type="protein sequence ID" value="QIB68823.1"/>
    <property type="molecule type" value="Genomic_DNA"/>
</dbReference>
<dbReference type="AlphaFoldDB" id="A0A858BSD9"/>
<dbReference type="PANTHER" id="PTHR42827:SF1">
    <property type="entry name" value="IRON-SULFUR CLUSTER-BINDING PROTEIN"/>
    <property type="match status" value="1"/>
</dbReference>
<evidence type="ECO:0000313" key="2">
    <source>
        <dbReference type="Proteomes" id="UP000466848"/>
    </source>
</evidence>
<keyword evidence="2" id="KW-1185">Reference proteome</keyword>
<dbReference type="PANTHER" id="PTHR42827">
    <property type="entry name" value="IRON-SULFUR CLUSTER-BINDING PROTEIN-RELATED"/>
    <property type="match status" value="1"/>
</dbReference>
<gene>
    <name evidence="1" type="ORF">Ami103574_05575</name>
</gene>
<name>A0A858BSD9_9FIRM</name>
<proteinExistence type="predicted"/>
<dbReference type="RefSeq" id="WP_163065686.1">
    <property type="nucleotide sequence ID" value="NZ_CP048649.1"/>
</dbReference>
<dbReference type="KEGG" id="abut:Ami103574_05575"/>